<dbReference type="InterPro" id="IPR011990">
    <property type="entry name" value="TPR-like_helical_dom_sf"/>
</dbReference>
<dbReference type="RefSeq" id="WP_010407195.1">
    <property type="nucleotide sequence ID" value="NZ_JAWXXV010000001.1"/>
</dbReference>
<accession>A0ABU4PRS2</accession>
<keyword evidence="1" id="KW-0732">Signal</keyword>
<gene>
    <name evidence="2" type="ORF">SIL82_16655</name>
</gene>
<dbReference type="Proteomes" id="UP001279660">
    <property type="component" value="Unassembled WGS sequence"/>
</dbReference>
<reference evidence="2 3" key="1">
    <citation type="submission" date="2023-11" db="EMBL/GenBank/DDBJ databases">
        <title>MicrobeMod: A computational toolkit for identifying prokaryotic methylation and restriction-modification with nanopore sequencing.</title>
        <authorList>
            <person name="Crits-Christoph A."/>
            <person name="Kang S.C."/>
            <person name="Lee H."/>
            <person name="Ostrov N."/>
        </authorList>
    </citation>
    <scope>NUCLEOTIDE SEQUENCE [LARGE SCALE GENOMIC DNA]</scope>
    <source>
        <strain evidence="2 3">ATCC 14820</strain>
    </source>
</reference>
<name>A0ABU4PRS2_9SPHN</name>
<protein>
    <submittedName>
        <fullName evidence="2">Uncharacterized protein</fullName>
    </submittedName>
</protein>
<keyword evidence="3" id="KW-1185">Reference proteome</keyword>
<evidence type="ECO:0000256" key="1">
    <source>
        <dbReference type="SAM" id="SignalP"/>
    </source>
</evidence>
<evidence type="ECO:0000313" key="2">
    <source>
        <dbReference type="EMBL" id="MDX5985887.1"/>
    </source>
</evidence>
<organism evidence="2 3">
    <name type="scientific">Sphingomonas echinoides</name>
    <dbReference type="NCBI Taxonomy" id="59803"/>
    <lineage>
        <taxon>Bacteria</taxon>
        <taxon>Pseudomonadati</taxon>
        <taxon>Pseudomonadota</taxon>
        <taxon>Alphaproteobacteria</taxon>
        <taxon>Sphingomonadales</taxon>
        <taxon>Sphingomonadaceae</taxon>
        <taxon>Sphingomonas</taxon>
    </lineage>
</organism>
<dbReference type="Gene3D" id="1.25.40.10">
    <property type="entry name" value="Tetratricopeptide repeat domain"/>
    <property type="match status" value="1"/>
</dbReference>
<comment type="caution">
    <text evidence="2">The sequence shown here is derived from an EMBL/GenBank/DDBJ whole genome shotgun (WGS) entry which is preliminary data.</text>
</comment>
<feature type="chain" id="PRO_5045843894" evidence="1">
    <location>
        <begin position="22"/>
        <end position="616"/>
    </location>
</feature>
<feature type="signal peptide" evidence="1">
    <location>
        <begin position="1"/>
        <end position="21"/>
    </location>
</feature>
<evidence type="ECO:0000313" key="3">
    <source>
        <dbReference type="Proteomes" id="UP001279660"/>
    </source>
</evidence>
<sequence length="616" mass="64125">MRLVSLIALASAIATPLAATRANAPSAAGPPAVAPSPAAPSAPQPVSAAVAAANAPMALASAPRFRGFAPVLSAQPALVDGTAWAARPEAEAWSALAHATPTTRQAARWALVRSLIGKSRYPEALGTLQIMAADDPDLLLVPAFQLARGVTLAGFGRSGEALSALSGPTLLGNAEACAWRLRAQEALGNPAAALAEVHCALPAINHRAPLERRPFALAAIRAALDDGRWLQALHWLKRQPADGEANILRGRAYLGKADFGHARTQFEKVGAAAERGQRAEAALGLAMVGIAQRRIAPAAAVRQLGAIRFGWRGDDLERRILTVEFAQAQAAHDPAAMLRTGSTLLRYCKLGAAAAPILSQLQQSLTTMLAPDSKMPLPDVAGVFWEYREITPAGADGDLLAVHLADRLQAAGLYARAAELLQYQLTARASDVAKGPLSVRVATLRILAGDPAKAVEALRNSSGPSYSQPMVWDRQRVEAVALALLGKTDAAFAALADVPDGAAIRAEILWRRRDWNGLATVTGASLPAKVGLSEVAQATILRHAIALAMIGREDKLQALRTRYQAAFATLPSAGVFDVLTSPVGKIDSAQISAAMAAIPSASPAGVYADLLASTPG</sequence>
<proteinExistence type="predicted"/>
<dbReference type="EMBL" id="JAWXXV010000001">
    <property type="protein sequence ID" value="MDX5985887.1"/>
    <property type="molecule type" value="Genomic_DNA"/>
</dbReference>